<dbReference type="InterPro" id="IPR033690">
    <property type="entry name" value="Adenylat_kinase_CS"/>
</dbReference>
<organism evidence="8 9">
    <name type="scientific">Thermostichus vulcanus str. 'Rupite'</name>
    <dbReference type="NCBI Taxonomy" id="2813851"/>
    <lineage>
        <taxon>Bacteria</taxon>
        <taxon>Bacillati</taxon>
        <taxon>Cyanobacteriota</taxon>
        <taxon>Cyanophyceae</taxon>
        <taxon>Thermostichales</taxon>
        <taxon>Thermostichaceae</taxon>
        <taxon>Thermostichus</taxon>
    </lineage>
</organism>
<dbReference type="NCBIfam" id="NF001381">
    <property type="entry name" value="PRK00279.1-3"/>
    <property type="match status" value="1"/>
</dbReference>
<dbReference type="InterPro" id="IPR000850">
    <property type="entry name" value="Adenylat/UMP-CMP_kin"/>
</dbReference>
<comment type="subcellular location">
    <subcellularLocation>
        <location evidence="5 7">Cytoplasm</location>
    </subcellularLocation>
</comment>
<feature type="binding site" evidence="5">
    <location>
        <position position="173"/>
    </location>
    <ligand>
        <name>ATP</name>
        <dbReference type="ChEBI" id="CHEBI:30616"/>
    </ligand>
</feature>
<evidence type="ECO:0000256" key="6">
    <source>
        <dbReference type="RuleBase" id="RU003330"/>
    </source>
</evidence>
<evidence type="ECO:0000256" key="2">
    <source>
        <dbReference type="ARBA" id="ARBA00022727"/>
    </source>
</evidence>
<dbReference type="PROSITE" id="PS00113">
    <property type="entry name" value="ADENYLATE_KINASE"/>
    <property type="match status" value="1"/>
</dbReference>
<feature type="binding site" evidence="5">
    <location>
        <begin position="58"/>
        <end position="60"/>
    </location>
    <ligand>
        <name>AMP</name>
        <dbReference type="ChEBI" id="CHEBI:456215"/>
    </ligand>
</feature>
<dbReference type="GO" id="GO:0004017">
    <property type="term" value="F:AMP kinase activity"/>
    <property type="evidence" value="ECO:0007669"/>
    <property type="project" value="UniProtKB-EC"/>
</dbReference>
<comment type="caution">
    <text evidence="8">The sequence shown here is derived from an EMBL/GenBank/DDBJ whole genome shotgun (WGS) entry which is preliminary data.</text>
</comment>
<dbReference type="Pfam" id="PF00406">
    <property type="entry name" value="ADK"/>
    <property type="match status" value="1"/>
</dbReference>
<evidence type="ECO:0000256" key="1">
    <source>
        <dbReference type="ARBA" id="ARBA00022679"/>
    </source>
</evidence>
<feature type="region of interest" description="NMP" evidence="5">
    <location>
        <begin position="31"/>
        <end position="60"/>
    </location>
</feature>
<evidence type="ECO:0000313" key="9">
    <source>
        <dbReference type="Proteomes" id="UP000830835"/>
    </source>
</evidence>
<protein>
    <recommendedName>
        <fullName evidence="5 7">Adenylate kinase</fullName>
        <shortName evidence="5">AK</shortName>
        <ecNumber evidence="5 7">2.7.4.3</ecNumber>
    </recommendedName>
    <alternativeName>
        <fullName evidence="5">ATP-AMP transphosphorylase</fullName>
    </alternativeName>
    <alternativeName>
        <fullName evidence="5">ATP:AMP phosphotransferase</fullName>
    </alternativeName>
    <alternativeName>
        <fullName evidence="5">Adenylate monophosphate kinase</fullName>
    </alternativeName>
</protein>
<comment type="subunit">
    <text evidence="5 7">Monomer.</text>
</comment>
<proteinExistence type="inferred from homology"/>
<dbReference type="NCBIfam" id="NF011100">
    <property type="entry name" value="PRK14527.1"/>
    <property type="match status" value="1"/>
</dbReference>
<feature type="binding site" evidence="5">
    <location>
        <position position="145"/>
    </location>
    <ligand>
        <name>AMP</name>
        <dbReference type="ChEBI" id="CHEBI:456215"/>
    </ligand>
</feature>
<evidence type="ECO:0000256" key="3">
    <source>
        <dbReference type="ARBA" id="ARBA00022741"/>
    </source>
</evidence>
<reference evidence="8" key="1">
    <citation type="submission" date="2021-02" db="EMBL/GenBank/DDBJ databases">
        <title>The CRISPR/cas machinery reduction and long-range gene transfer in the hot spring cyanobacterium Synechococcus.</title>
        <authorList>
            <person name="Dvorak P."/>
            <person name="Jahodarova E."/>
            <person name="Hasler P."/>
            <person name="Poulickova A."/>
        </authorList>
    </citation>
    <scope>NUCLEOTIDE SEQUENCE</scope>
    <source>
        <strain evidence="8">Rupite</strain>
    </source>
</reference>
<keyword evidence="9" id="KW-1185">Reference proteome</keyword>
<comment type="pathway">
    <text evidence="5">Purine metabolism; AMP biosynthesis via salvage pathway; AMP from ADP: step 1/1.</text>
</comment>
<feature type="binding site" evidence="5">
    <location>
        <position position="32"/>
    </location>
    <ligand>
        <name>AMP</name>
        <dbReference type="ChEBI" id="CHEBI:456215"/>
    </ligand>
</feature>
<evidence type="ECO:0000256" key="5">
    <source>
        <dbReference type="HAMAP-Rule" id="MF_00235"/>
    </source>
</evidence>
<dbReference type="InterPro" id="IPR006259">
    <property type="entry name" value="Adenyl_kin_sub"/>
</dbReference>
<keyword evidence="3 5" id="KW-0547">Nucleotide-binding</keyword>
<feature type="binding site" evidence="5">
    <location>
        <begin position="11"/>
        <end position="16"/>
    </location>
    <ligand>
        <name>ATP</name>
        <dbReference type="ChEBI" id="CHEBI:30616"/>
    </ligand>
</feature>
<comment type="function">
    <text evidence="5">Catalyzes the reversible transfer of the terminal phosphate group between ATP and AMP. Plays an important role in cellular energy homeostasis and in adenine nucleotide metabolism.</text>
</comment>
<dbReference type="PANTHER" id="PTHR23359">
    <property type="entry name" value="NUCLEOTIDE KINASE"/>
    <property type="match status" value="1"/>
</dbReference>
<keyword evidence="1 5" id="KW-0808">Transferase</keyword>
<comment type="catalytic activity">
    <reaction evidence="5 7">
        <text>AMP + ATP = 2 ADP</text>
        <dbReference type="Rhea" id="RHEA:12973"/>
        <dbReference type="ChEBI" id="CHEBI:30616"/>
        <dbReference type="ChEBI" id="CHEBI:456215"/>
        <dbReference type="ChEBI" id="CHEBI:456216"/>
        <dbReference type="EC" id="2.7.4.3"/>
    </reaction>
</comment>
<dbReference type="Gene3D" id="3.40.50.300">
    <property type="entry name" value="P-loop containing nucleotide triphosphate hydrolases"/>
    <property type="match status" value="1"/>
</dbReference>
<keyword evidence="2 5" id="KW-0545">Nucleotide biosynthesis</keyword>
<dbReference type="NCBIfam" id="TIGR01351">
    <property type="entry name" value="adk"/>
    <property type="match status" value="1"/>
</dbReference>
<keyword evidence="4 5" id="KW-0418">Kinase</keyword>
<feature type="binding site" evidence="5">
    <location>
        <begin position="85"/>
        <end position="88"/>
    </location>
    <ligand>
        <name>AMP</name>
        <dbReference type="ChEBI" id="CHEBI:456215"/>
    </ligand>
</feature>
<evidence type="ECO:0000256" key="4">
    <source>
        <dbReference type="ARBA" id="ARBA00022777"/>
    </source>
</evidence>
<dbReference type="EMBL" id="JAFIRA010000049">
    <property type="protein sequence ID" value="MCJ2544176.1"/>
    <property type="molecule type" value="Genomic_DNA"/>
</dbReference>
<dbReference type="HAMAP" id="MF_00235">
    <property type="entry name" value="Adenylate_kinase_Adk"/>
    <property type="match status" value="1"/>
</dbReference>
<evidence type="ECO:0000256" key="7">
    <source>
        <dbReference type="RuleBase" id="RU003331"/>
    </source>
</evidence>
<comment type="caution">
    <text evidence="5">Lacks conserved residue(s) required for the propagation of feature annotation.</text>
</comment>
<comment type="similarity">
    <text evidence="5 6">Belongs to the adenylate kinase family.</text>
</comment>
<sequence>MPRLIFLGPPGAGKGTQAERLAAAYHMPKISTGDLLRAEVKAQTPLGSQAKVYMDAGELVPDAVLVGMVKGQLQKSPEQGWILDGFPRTLPQAEALEELLKDLGQDYDHVLNLDVPDQVLVARLLARGQEQGRSDDADEAVILKRLEVYRQQTAPLIDFYEAKGRLQRVNGNQSMELVQEHLQALVQGCSEAGKLGSGRRA</sequence>
<dbReference type="InterPro" id="IPR027417">
    <property type="entry name" value="P-loop_NTPase"/>
</dbReference>
<dbReference type="EC" id="2.7.4.3" evidence="5 7"/>
<feature type="binding site" evidence="5">
    <location>
        <position position="133"/>
    </location>
    <ligand>
        <name>AMP</name>
        <dbReference type="ChEBI" id="CHEBI:456215"/>
    </ligand>
</feature>
<accession>A0ABT0CEG3</accession>
<keyword evidence="5 7" id="KW-0067">ATP-binding</keyword>
<dbReference type="CDD" id="cd01428">
    <property type="entry name" value="ADK"/>
    <property type="match status" value="1"/>
</dbReference>
<dbReference type="NCBIfam" id="NF011105">
    <property type="entry name" value="PRK14532.1"/>
    <property type="match status" value="1"/>
</dbReference>
<gene>
    <name evidence="5" type="primary">adk</name>
    <name evidence="8" type="ORF">JX360_14905</name>
</gene>
<keyword evidence="5" id="KW-0963">Cytoplasm</keyword>
<dbReference type="PRINTS" id="PR00094">
    <property type="entry name" value="ADENYLTKNASE"/>
</dbReference>
<feature type="binding site" evidence="5">
    <location>
        <position position="92"/>
    </location>
    <ligand>
        <name>AMP</name>
        <dbReference type="ChEBI" id="CHEBI:456215"/>
    </ligand>
</feature>
<dbReference type="RefSeq" id="WP_244352464.1">
    <property type="nucleotide sequence ID" value="NZ_JAFIRA010000049.1"/>
</dbReference>
<dbReference type="NCBIfam" id="NF011104">
    <property type="entry name" value="PRK14531.1"/>
    <property type="match status" value="1"/>
</dbReference>
<evidence type="ECO:0000313" key="8">
    <source>
        <dbReference type="EMBL" id="MCJ2544176.1"/>
    </source>
</evidence>
<feature type="binding site" evidence="5">
    <location>
        <position position="127"/>
    </location>
    <ligand>
        <name>ATP</name>
        <dbReference type="ChEBI" id="CHEBI:30616"/>
    </ligand>
</feature>
<dbReference type="NCBIfam" id="NF011101">
    <property type="entry name" value="PRK14528.1"/>
    <property type="match status" value="1"/>
</dbReference>
<dbReference type="Proteomes" id="UP000830835">
    <property type="component" value="Unassembled WGS sequence"/>
</dbReference>
<dbReference type="SUPFAM" id="SSF52540">
    <property type="entry name" value="P-loop containing nucleoside triphosphate hydrolases"/>
    <property type="match status" value="1"/>
</dbReference>
<feature type="binding site" evidence="5">
    <location>
        <position position="37"/>
    </location>
    <ligand>
        <name>AMP</name>
        <dbReference type="ChEBI" id="CHEBI:456215"/>
    </ligand>
</feature>
<name>A0ABT0CEG3_THEVL</name>
<comment type="domain">
    <text evidence="5">Consists of three domains, a large central CORE domain and two small peripheral domains, NMPbind and LID, which undergo movements during catalysis. The LID domain closes over the site of phosphoryl transfer upon ATP binding. Assembling and dissambling the active center during each catalytic cycle provides an effective means to prevent ATP hydrolysis.</text>
</comment>